<keyword evidence="2 9" id="KW-0963">Cytoplasm</keyword>
<feature type="domain" description="Leucyl-tRNA synthetase editing" evidence="13">
    <location>
        <begin position="240"/>
        <end position="427"/>
    </location>
</feature>
<dbReference type="InterPro" id="IPR025709">
    <property type="entry name" value="Leu_tRNA-synth_edit"/>
</dbReference>
<feature type="short sequence motif" description="'HIGH' region" evidence="9">
    <location>
        <begin position="59"/>
        <end position="69"/>
    </location>
</feature>
<evidence type="ECO:0000256" key="8">
    <source>
        <dbReference type="ARBA" id="ARBA00047469"/>
    </source>
</evidence>
<dbReference type="EMBL" id="BAABAH010000014">
    <property type="protein sequence ID" value="GAA3829720.1"/>
    <property type="molecule type" value="Genomic_DNA"/>
</dbReference>
<evidence type="ECO:0000256" key="4">
    <source>
        <dbReference type="ARBA" id="ARBA00022741"/>
    </source>
</evidence>
<evidence type="ECO:0000259" key="11">
    <source>
        <dbReference type="Pfam" id="PF00133"/>
    </source>
</evidence>
<keyword evidence="7 9" id="KW-0030">Aminoacyl-tRNA synthetase</keyword>
<dbReference type="NCBIfam" id="TIGR00396">
    <property type="entry name" value="leuS_bact"/>
    <property type="match status" value="1"/>
</dbReference>
<dbReference type="SUPFAM" id="SSF52374">
    <property type="entry name" value="Nucleotidylyl transferase"/>
    <property type="match status" value="1"/>
</dbReference>
<evidence type="ECO:0000256" key="1">
    <source>
        <dbReference type="ARBA" id="ARBA00005594"/>
    </source>
</evidence>
<feature type="domain" description="Aminoacyl-tRNA synthetase class Ia" evidence="11">
    <location>
        <begin position="27"/>
        <end position="235"/>
    </location>
</feature>
<dbReference type="GO" id="GO:0016874">
    <property type="term" value="F:ligase activity"/>
    <property type="evidence" value="ECO:0007669"/>
    <property type="project" value="UniProtKB-KW"/>
</dbReference>
<dbReference type="PANTHER" id="PTHR43740">
    <property type="entry name" value="LEUCYL-TRNA SYNTHETASE"/>
    <property type="match status" value="1"/>
</dbReference>
<evidence type="ECO:0000256" key="7">
    <source>
        <dbReference type="ARBA" id="ARBA00023146"/>
    </source>
</evidence>
<dbReference type="Gene3D" id="3.10.20.590">
    <property type="match status" value="1"/>
</dbReference>
<feature type="domain" description="Aminoacyl-tRNA synthetase class Ia" evidence="11">
    <location>
        <begin position="440"/>
        <end position="640"/>
    </location>
</feature>
<evidence type="ECO:0000256" key="9">
    <source>
        <dbReference type="HAMAP-Rule" id="MF_00049"/>
    </source>
</evidence>
<dbReference type="CDD" id="cd07958">
    <property type="entry name" value="Anticodon_Ia_Leu_BEm"/>
    <property type="match status" value="1"/>
</dbReference>
<dbReference type="SUPFAM" id="SSF47323">
    <property type="entry name" value="Anticodon-binding domain of a subclass of class I aminoacyl-tRNA synthetases"/>
    <property type="match status" value="1"/>
</dbReference>
<evidence type="ECO:0000256" key="10">
    <source>
        <dbReference type="RuleBase" id="RU363035"/>
    </source>
</evidence>
<reference evidence="15" key="1">
    <citation type="journal article" date="2019" name="Int. J. Syst. Evol. Microbiol.">
        <title>The Global Catalogue of Microorganisms (GCM) 10K type strain sequencing project: providing services to taxonomists for standard genome sequencing and annotation.</title>
        <authorList>
            <consortium name="The Broad Institute Genomics Platform"/>
            <consortium name="The Broad Institute Genome Sequencing Center for Infectious Disease"/>
            <person name="Wu L."/>
            <person name="Ma J."/>
        </authorList>
    </citation>
    <scope>NUCLEOTIDE SEQUENCE [LARGE SCALE GENOMIC DNA]</scope>
    <source>
        <strain evidence="15">JCM 16953</strain>
    </source>
</reference>
<dbReference type="Pfam" id="PF13603">
    <property type="entry name" value="tRNA-synt_1_2"/>
    <property type="match status" value="1"/>
</dbReference>
<feature type="binding site" evidence="9">
    <location>
        <position position="606"/>
    </location>
    <ligand>
        <name>ATP</name>
        <dbReference type="ChEBI" id="CHEBI:30616"/>
    </ligand>
</feature>
<accession>A0ABP7IZ39</accession>
<evidence type="ECO:0000256" key="2">
    <source>
        <dbReference type="ARBA" id="ARBA00022490"/>
    </source>
</evidence>
<dbReference type="Pfam" id="PF08264">
    <property type="entry name" value="Anticodon_1"/>
    <property type="match status" value="1"/>
</dbReference>
<evidence type="ECO:0000259" key="13">
    <source>
        <dbReference type="Pfam" id="PF13603"/>
    </source>
</evidence>
<comment type="catalytic activity">
    <reaction evidence="8 9">
        <text>tRNA(Leu) + L-leucine + ATP = L-leucyl-tRNA(Leu) + AMP + diphosphate</text>
        <dbReference type="Rhea" id="RHEA:11688"/>
        <dbReference type="Rhea" id="RHEA-COMP:9613"/>
        <dbReference type="Rhea" id="RHEA-COMP:9622"/>
        <dbReference type="ChEBI" id="CHEBI:30616"/>
        <dbReference type="ChEBI" id="CHEBI:33019"/>
        <dbReference type="ChEBI" id="CHEBI:57427"/>
        <dbReference type="ChEBI" id="CHEBI:78442"/>
        <dbReference type="ChEBI" id="CHEBI:78494"/>
        <dbReference type="ChEBI" id="CHEBI:456215"/>
        <dbReference type="EC" id="6.1.1.4"/>
    </reaction>
</comment>
<protein>
    <recommendedName>
        <fullName evidence="9">Leucine--tRNA ligase</fullName>
        <ecNumber evidence="9">6.1.1.4</ecNumber>
    </recommendedName>
    <alternativeName>
        <fullName evidence="9">Leucyl-tRNA synthetase</fullName>
        <shortName evidence="9">LeuRS</shortName>
    </alternativeName>
</protein>
<organism evidence="14 15">
    <name type="scientific">Nocardioides panacisoli</name>
    <dbReference type="NCBI Taxonomy" id="627624"/>
    <lineage>
        <taxon>Bacteria</taxon>
        <taxon>Bacillati</taxon>
        <taxon>Actinomycetota</taxon>
        <taxon>Actinomycetes</taxon>
        <taxon>Propionibacteriales</taxon>
        <taxon>Nocardioidaceae</taxon>
        <taxon>Nocardioides</taxon>
    </lineage>
</organism>
<proteinExistence type="inferred from homology"/>
<dbReference type="InterPro" id="IPR002302">
    <property type="entry name" value="Leu-tRNA-ligase"/>
</dbReference>
<dbReference type="PANTHER" id="PTHR43740:SF2">
    <property type="entry name" value="LEUCINE--TRNA LIGASE, MITOCHONDRIAL"/>
    <property type="match status" value="1"/>
</dbReference>
<dbReference type="Gene3D" id="3.40.50.620">
    <property type="entry name" value="HUPs"/>
    <property type="match status" value="2"/>
</dbReference>
<comment type="similarity">
    <text evidence="1 9 10">Belongs to the class-I aminoacyl-tRNA synthetase family.</text>
</comment>
<comment type="subcellular location">
    <subcellularLocation>
        <location evidence="9">Cytoplasm</location>
    </subcellularLocation>
</comment>
<evidence type="ECO:0000259" key="12">
    <source>
        <dbReference type="Pfam" id="PF08264"/>
    </source>
</evidence>
<dbReference type="CDD" id="cd00812">
    <property type="entry name" value="LeuRS_core"/>
    <property type="match status" value="1"/>
</dbReference>
<dbReference type="Gene3D" id="1.10.730.10">
    <property type="entry name" value="Isoleucyl-tRNA Synthetase, Domain 1"/>
    <property type="match status" value="1"/>
</dbReference>
<dbReference type="PROSITE" id="PS00178">
    <property type="entry name" value="AA_TRNA_LIGASE_I"/>
    <property type="match status" value="1"/>
</dbReference>
<dbReference type="EC" id="6.1.1.4" evidence="9"/>
<dbReference type="PRINTS" id="PR00985">
    <property type="entry name" value="TRNASYNTHLEU"/>
</dbReference>
<name>A0ABP7IZ39_9ACTN</name>
<dbReference type="InterPro" id="IPR002300">
    <property type="entry name" value="aa-tRNA-synth_Ia"/>
</dbReference>
<dbReference type="Pfam" id="PF00133">
    <property type="entry name" value="tRNA-synt_1"/>
    <property type="match status" value="2"/>
</dbReference>
<dbReference type="SUPFAM" id="SSF50677">
    <property type="entry name" value="ValRS/IleRS/LeuRS editing domain"/>
    <property type="match status" value="1"/>
</dbReference>
<evidence type="ECO:0000256" key="3">
    <source>
        <dbReference type="ARBA" id="ARBA00022598"/>
    </source>
</evidence>
<sequence>MERDEAMSEQERTEPGSYDVHAVEEKWLPVWEKLDPFRADDAAVLAGERPKRYALTMFPYPSGDLHMGHAEVFALHDVISRYWRFRGFEVLNPMGWDSFGLPAENAAIRNDEHPATYTYANIETQLESMKRYGLCFDWSRRLHTSDPEYYKWTQWLFLKLREQGLAYRKNSPVNWCPNDQTVLANEQVLADGTCERCGAEVTKKELTQWYFKTTHYAQELYDRLDDLQDTWIGKVVNSQRNWIGRSEGAHVVFEVEGHGPVTVFTTRPDTLFGATFFVVAADAKLAAEICAPEQREAFEVYLDEVRKASDIDRLSTERPKTGVFLGRYAVNPVNGERIPVWAADYVLADYGTGAIMAVPAQDQRDWDFAKAFDLPIVRTVQPPADFESSGGEAFTGTGPAINSANDEVSLNGMDVPEAKSTIIAWLESKGLGNGTINFRLRDWLLSRQRYWGAPIPIIHCPVDGEVAVPEDQLPVELPELRGADLKPKGTSPLGAAAEWVDVTCPTCGGPAKRDTDTMDTFVDSSWYFFRYLSPHDDDRAFDPALAEAWGPVDFYLGGDEHAVLHLLYSRFFTKALRDMGLITWDEPFSAYLSQGKVVNNGRKMSKSLGNGVSLGDQLSEYGVDAVRLTLVFASPPEDNIDWADVSPAGSLRFLQRAWRLSGDVTSEPGTPATGGDVALRKVTHKTVHEAEQLLESYRFNVVVARVMELVNATRKAIDSGCGPADPAVREAAETVAILLSLVAPYTAEEMWERLGHQPSVAQAAWLTVDPELLVEDSVTAVVQIQGKVRARLEVAPDITAADLEAVALADPDVVRAIDGRDVRRVIVRAPKLVNVVVGG</sequence>
<dbReference type="InterPro" id="IPR014729">
    <property type="entry name" value="Rossmann-like_a/b/a_fold"/>
</dbReference>
<feature type="domain" description="Methionyl/Valyl/Leucyl/Isoleucyl-tRNA synthetase anticodon-binding" evidence="12">
    <location>
        <begin position="679"/>
        <end position="799"/>
    </location>
</feature>
<comment type="caution">
    <text evidence="14">The sequence shown here is derived from an EMBL/GenBank/DDBJ whole genome shotgun (WGS) entry which is preliminary data.</text>
</comment>
<gene>
    <name evidence="9 14" type="primary">leuS</name>
    <name evidence="14" type="ORF">GCM10022242_33960</name>
</gene>
<dbReference type="InterPro" id="IPR009080">
    <property type="entry name" value="tRNAsynth_Ia_anticodon-bd"/>
</dbReference>
<keyword evidence="15" id="KW-1185">Reference proteome</keyword>
<dbReference type="InterPro" id="IPR001412">
    <property type="entry name" value="aa-tRNA-synth_I_CS"/>
</dbReference>
<keyword evidence="3 9" id="KW-0436">Ligase</keyword>
<keyword evidence="4 9" id="KW-0547">Nucleotide-binding</keyword>
<dbReference type="InterPro" id="IPR009008">
    <property type="entry name" value="Val/Leu/Ile-tRNA-synth_edit"/>
</dbReference>
<keyword evidence="5 9" id="KW-0067">ATP-binding</keyword>
<feature type="short sequence motif" description="'KMSKS' region" evidence="9">
    <location>
        <begin position="603"/>
        <end position="607"/>
    </location>
</feature>
<keyword evidence="6 9" id="KW-0648">Protein biosynthesis</keyword>
<evidence type="ECO:0000313" key="14">
    <source>
        <dbReference type="EMBL" id="GAA3829720.1"/>
    </source>
</evidence>
<evidence type="ECO:0000256" key="5">
    <source>
        <dbReference type="ARBA" id="ARBA00022840"/>
    </source>
</evidence>
<dbReference type="Proteomes" id="UP001501821">
    <property type="component" value="Unassembled WGS sequence"/>
</dbReference>
<dbReference type="HAMAP" id="MF_00049_B">
    <property type="entry name" value="Leu_tRNA_synth_B"/>
    <property type="match status" value="1"/>
</dbReference>
<dbReference type="InterPro" id="IPR013155">
    <property type="entry name" value="M/V/L/I-tRNA-synth_anticd-bd"/>
</dbReference>
<evidence type="ECO:0000256" key="6">
    <source>
        <dbReference type="ARBA" id="ARBA00022917"/>
    </source>
</evidence>
<evidence type="ECO:0000313" key="15">
    <source>
        <dbReference type="Proteomes" id="UP001501821"/>
    </source>
</evidence>